<proteinExistence type="predicted"/>
<protein>
    <recommendedName>
        <fullName evidence="6">Pentatricopeptide repeat-containing protein</fullName>
    </recommendedName>
</protein>
<reference evidence="4" key="1">
    <citation type="submission" date="2023-10" db="EMBL/GenBank/DDBJ databases">
        <authorList>
            <person name="Chen Y."/>
            <person name="Shah S."/>
            <person name="Dougan E. K."/>
            <person name="Thang M."/>
            <person name="Chan C."/>
        </authorList>
    </citation>
    <scope>NUCLEOTIDE SEQUENCE [LARGE SCALE GENOMIC DNA]</scope>
</reference>
<evidence type="ECO:0000256" key="2">
    <source>
        <dbReference type="PROSITE-ProRule" id="PRU00708"/>
    </source>
</evidence>
<evidence type="ECO:0008006" key="6">
    <source>
        <dbReference type="Google" id="ProtNLM"/>
    </source>
</evidence>
<evidence type="ECO:0000313" key="5">
    <source>
        <dbReference type="Proteomes" id="UP001189429"/>
    </source>
</evidence>
<dbReference type="InterPro" id="IPR011990">
    <property type="entry name" value="TPR-like_helical_dom_sf"/>
</dbReference>
<dbReference type="PROSITE" id="PS51375">
    <property type="entry name" value="PPR"/>
    <property type="match status" value="1"/>
</dbReference>
<dbReference type="Gene3D" id="1.25.40.10">
    <property type="entry name" value="Tetratricopeptide repeat domain"/>
    <property type="match status" value="1"/>
</dbReference>
<evidence type="ECO:0000313" key="4">
    <source>
        <dbReference type="EMBL" id="CAK0888795.1"/>
    </source>
</evidence>
<feature type="compositionally biased region" description="Basic residues" evidence="3">
    <location>
        <begin position="116"/>
        <end position="131"/>
    </location>
</feature>
<gene>
    <name evidence="4" type="ORF">PCOR1329_LOCUS69520</name>
</gene>
<dbReference type="PANTHER" id="PTHR47936:SF1">
    <property type="entry name" value="PENTATRICOPEPTIDE REPEAT-CONTAINING PROTEIN GUN1, CHLOROPLASTIC"/>
    <property type="match status" value="1"/>
</dbReference>
<dbReference type="InterPro" id="IPR002885">
    <property type="entry name" value="PPR_rpt"/>
</dbReference>
<evidence type="ECO:0000256" key="1">
    <source>
        <dbReference type="ARBA" id="ARBA00022737"/>
    </source>
</evidence>
<feature type="repeat" description="PPR" evidence="2">
    <location>
        <begin position="9"/>
        <end position="43"/>
    </location>
</feature>
<accession>A0ABN9WQ31</accession>
<name>A0ABN9WQ31_9DINO</name>
<dbReference type="Proteomes" id="UP001189429">
    <property type="component" value="Unassembled WGS sequence"/>
</dbReference>
<keyword evidence="1" id="KW-0677">Repeat</keyword>
<sequence length="131" mass="14658">MRELRLEPDVVSHSVGISACAKGGQWQPALALLSEMWEVKLEPNLISYSAGISACEKCDQWLRALALLSAMRGAKLEPDVIHPRWDQRVREGRALETGFGAAQRDLGFEGEARRGAGPRRLHRRDQRVREG</sequence>
<dbReference type="PANTHER" id="PTHR47936">
    <property type="entry name" value="PPR_LONG DOMAIN-CONTAINING PROTEIN"/>
    <property type="match status" value="1"/>
</dbReference>
<dbReference type="Pfam" id="PF13812">
    <property type="entry name" value="PPR_3"/>
    <property type="match status" value="1"/>
</dbReference>
<organism evidence="4 5">
    <name type="scientific">Prorocentrum cordatum</name>
    <dbReference type="NCBI Taxonomy" id="2364126"/>
    <lineage>
        <taxon>Eukaryota</taxon>
        <taxon>Sar</taxon>
        <taxon>Alveolata</taxon>
        <taxon>Dinophyceae</taxon>
        <taxon>Prorocentrales</taxon>
        <taxon>Prorocentraceae</taxon>
        <taxon>Prorocentrum</taxon>
    </lineage>
</organism>
<dbReference type="PROSITE" id="PS51257">
    <property type="entry name" value="PROKAR_LIPOPROTEIN"/>
    <property type="match status" value="1"/>
</dbReference>
<evidence type="ECO:0000256" key="3">
    <source>
        <dbReference type="SAM" id="MobiDB-lite"/>
    </source>
</evidence>
<feature type="region of interest" description="Disordered" evidence="3">
    <location>
        <begin position="106"/>
        <end position="131"/>
    </location>
</feature>
<comment type="caution">
    <text evidence="4">The sequence shown here is derived from an EMBL/GenBank/DDBJ whole genome shotgun (WGS) entry which is preliminary data.</text>
</comment>
<keyword evidence="5" id="KW-1185">Reference proteome</keyword>
<dbReference type="EMBL" id="CAUYUJ010019134">
    <property type="protein sequence ID" value="CAK0888795.1"/>
    <property type="molecule type" value="Genomic_DNA"/>
</dbReference>